<reference evidence="6 7" key="1">
    <citation type="submission" date="2019-06" db="EMBL/GenBank/DDBJ databases">
        <title>Genomic Encyclopedia of Type Strains, Phase IV (KMG-V): Genome sequencing to study the core and pangenomes of soil and plant-associated prokaryotes.</title>
        <authorList>
            <person name="Whitman W."/>
        </authorList>
    </citation>
    <scope>NUCLEOTIDE SEQUENCE [LARGE SCALE GENOMIC DNA]</scope>
    <source>
        <strain evidence="6 7">BR 11622</strain>
    </source>
</reference>
<dbReference type="Proteomes" id="UP000315751">
    <property type="component" value="Unassembled WGS sequence"/>
</dbReference>
<dbReference type="Gene3D" id="3.40.309.10">
    <property type="entry name" value="Aldehyde Dehydrogenase, Chain A, domain 2"/>
    <property type="match status" value="1"/>
</dbReference>
<dbReference type="PROSITE" id="PS00687">
    <property type="entry name" value="ALDEHYDE_DEHYDR_GLU"/>
    <property type="match status" value="1"/>
</dbReference>
<dbReference type="RefSeq" id="WP_145735209.1">
    <property type="nucleotide sequence ID" value="NZ_VITR01000015.1"/>
</dbReference>
<dbReference type="Gene3D" id="3.40.605.10">
    <property type="entry name" value="Aldehyde Dehydrogenase, Chain A, domain 1"/>
    <property type="match status" value="1"/>
</dbReference>
<feature type="active site" evidence="3">
    <location>
        <position position="263"/>
    </location>
</feature>
<comment type="similarity">
    <text evidence="1 4">Belongs to the aldehyde dehydrogenase family.</text>
</comment>
<dbReference type="InterPro" id="IPR016163">
    <property type="entry name" value="Ald_DH_C"/>
</dbReference>
<dbReference type="PANTHER" id="PTHR43353:SF5">
    <property type="entry name" value="SUCCINATE-SEMIALDEHYDE DEHYDROGENASE, MITOCHONDRIAL"/>
    <property type="match status" value="1"/>
</dbReference>
<comment type="caution">
    <text evidence="6">The sequence shown here is derived from an EMBL/GenBank/DDBJ whole genome shotgun (WGS) entry which is preliminary data.</text>
</comment>
<dbReference type="CDD" id="cd07103">
    <property type="entry name" value="ALDH_F5_SSADH_GabD"/>
    <property type="match status" value="1"/>
</dbReference>
<keyword evidence="7" id="KW-1185">Reference proteome</keyword>
<dbReference type="FunFam" id="3.40.605.10:FF:000005">
    <property type="entry name" value="Succinate-semialdehyde dehydrogenase I"/>
    <property type="match status" value="1"/>
</dbReference>
<dbReference type="GO" id="GO:0005829">
    <property type="term" value="C:cytosol"/>
    <property type="evidence" value="ECO:0007669"/>
    <property type="project" value="TreeGrafter"/>
</dbReference>
<dbReference type="InterPro" id="IPR016160">
    <property type="entry name" value="Ald_DH_CS_CYS"/>
</dbReference>
<keyword evidence="2 4" id="KW-0560">Oxidoreductase</keyword>
<sequence>MSAGTALSHLALARPDLLRQASYVDGRWLAADAETVAVTNPATGQILAHVRRAGGTEARAATDAAHAALPGWRKRAAKDRAAILRRWFDLMVAHTEDLARLLTAEQGKPLAEAKGEIAYAASFLEWFGEEAKRVYGETIPGHRADARILVTRQPVGVVAAITPWNFPAAMITRKVGAALAAGCTVVLKPSELTPLSALALAVLAEEAGVPAGVLNILCGDAPAIGDAWMADARVRKLTFTGSTAVGKRLTAAAAGTMKRVSMELGGNAPFIVFDDADLDAAVDGAILAKFRNTGQTCVCANRLLVQDGIHDAFAQRLAARVAGLVVGDGLAGPTDQGPLINAEALAKVAGHVDDAVSHGATVLTGGHRLGDTGTFYSPTVLTGLTRTMRITREETFGPVAALHRFTTEAEAVALANDTAAGLAAYAYTRDLNRFVRVSEALDFGMVGINTAAISTEVAPFGGMKESGLGREGSRHGVEEYLDLKYLCLGTAP</sequence>
<dbReference type="SUPFAM" id="SSF53720">
    <property type="entry name" value="ALDH-like"/>
    <property type="match status" value="1"/>
</dbReference>
<dbReference type="InterPro" id="IPR016162">
    <property type="entry name" value="Ald_DH_N"/>
</dbReference>
<protein>
    <submittedName>
        <fullName evidence="6">Succinate-semialdehyde dehydrogenase/glutarate-semialdehyde dehydrogenase</fullName>
    </submittedName>
</protein>
<dbReference type="Pfam" id="PF00171">
    <property type="entry name" value="Aldedh"/>
    <property type="match status" value="1"/>
</dbReference>
<dbReference type="GO" id="GO:0009450">
    <property type="term" value="P:gamma-aminobutyric acid catabolic process"/>
    <property type="evidence" value="ECO:0007669"/>
    <property type="project" value="InterPro"/>
</dbReference>
<organism evidence="6 7">
    <name type="scientific">Nitrospirillum amazonense</name>
    <dbReference type="NCBI Taxonomy" id="28077"/>
    <lineage>
        <taxon>Bacteria</taxon>
        <taxon>Pseudomonadati</taxon>
        <taxon>Pseudomonadota</taxon>
        <taxon>Alphaproteobacteria</taxon>
        <taxon>Rhodospirillales</taxon>
        <taxon>Azospirillaceae</taxon>
        <taxon>Nitrospirillum</taxon>
    </lineage>
</organism>
<evidence type="ECO:0000313" key="6">
    <source>
        <dbReference type="EMBL" id="TWB37273.1"/>
    </source>
</evidence>
<dbReference type="FunFam" id="3.40.309.10:FF:000004">
    <property type="entry name" value="Succinate-semialdehyde dehydrogenase I"/>
    <property type="match status" value="1"/>
</dbReference>
<dbReference type="EMBL" id="VITR01000015">
    <property type="protein sequence ID" value="TWB37273.1"/>
    <property type="molecule type" value="Genomic_DNA"/>
</dbReference>
<evidence type="ECO:0000256" key="3">
    <source>
        <dbReference type="PROSITE-ProRule" id="PRU10007"/>
    </source>
</evidence>
<dbReference type="InterPro" id="IPR016161">
    <property type="entry name" value="Ald_DH/histidinol_DH"/>
</dbReference>
<evidence type="ECO:0000256" key="1">
    <source>
        <dbReference type="ARBA" id="ARBA00009986"/>
    </source>
</evidence>
<accession>A0A560GTA3</accession>
<name>A0A560GTA3_9PROT</name>
<proteinExistence type="inferred from homology"/>
<evidence type="ECO:0000313" key="7">
    <source>
        <dbReference type="Proteomes" id="UP000315751"/>
    </source>
</evidence>
<dbReference type="InterPro" id="IPR050740">
    <property type="entry name" value="Aldehyde_DH_Superfamily"/>
</dbReference>
<dbReference type="InterPro" id="IPR029510">
    <property type="entry name" value="Ald_DH_CS_GLU"/>
</dbReference>
<dbReference type="InterPro" id="IPR015590">
    <property type="entry name" value="Aldehyde_DH_dom"/>
</dbReference>
<gene>
    <name evidence="6" type="ORF">FBZ90_11586</name>
</gene>
<dbReference type="PROSITE" id="PS00070">
    <property type="entry name" value="ALDEHYDE_DEHYDR_CYS"/>
    <property type="match status" value="1"/>
</dbReference>
<dbReference type="InterPro" id="IPR010102">
    <property type="entry name" value="Succ_semiAld_DH"/>
</dbReference>
<evidence type="ECO:0000256" key="2">
    <source>
        <dbReference type="ARBA" id="ARBA00023002"/>
    </source>
</evidence>
<dbReference type="PANTHER" id="PTHR43353">
    <property type="entry name" value="SUCCINATE-SEMIALDEHYDE DEHYDROGENASE, MITOCHONDRIAL"/>
    <property type="match status" value="1"/>
</dbReference>
<feature type="domain" description="Aldehyde dehydrogenase" evidence="5">
    <location>
        <begin position="28"/>
        <end position="485"/>
    </location>
</feature>
<dbReference type="NCBIfam" id="TIGR01780">
    <property type="entry name" value="SSADH"/>
    <property type="match status" value="1"/>
</dbReference>
<evidence type="ECO:0000259" key="5">
    <source>
        <dbReference type="Pfam" id="PF00171"/>
    </source>
</evidence>
<dbReference type="AlphaFoldDB" id="A0A560GTA3"/>
<evidence type="ECO:0000256" key="4">
    <source>
        <dbReference type="RuleBase" id="RU003345"/>
    </source>
</evidence>
<dbReference type="OrthoDB" id="9772584at2"/>
<dbReference type="GO" id="GO:0004777">
    <property type="term" value="F:succinate-semialdehyde dehydrogenase (NAD+) activity"/>
    <property type="evidence" value="ECO:0007669"/>
    <property type="project" value="TreeGrafter"/>
</dbReference>